<organism evidence="2 3">
    <name type="scientific">Phreatobacter oligotrophus</name>
    <dbReference type="NCBI Taxonomy" id="1122261"/>
    <lineage>
        <taxon>Bacteria</taxon>
        <taxon>Pseudomonadati</taxon>
        <taxon>Pseudomonadota</taxon>
        <taxon>Alphaproteobacteria</taxon>
        <taxon>Hyphomicrobiales</taxon>
        <taxon>Phreatobacteraceae</taxon>
        <taxon>Phreatobacter</taxon>
    </lineage>
</organism>
<evidence type="ECO:0000313" key="2">
    <source>
        <dbReference type="EMBL" id="PTM61931.1"/>
    </source>
</evidence>
<evidence type="ECO:0008006" key="4">
    <source>
        <dbReference type="Google" id="ProtNLM"/>
    </source>
</evidence>
<gene>
    <name evidence="2" type="ORF">C8P69_101604</name>
</gene>
<dbReference type="RefSeq" id="WP_146167277.1">
    <property type="nucleotide sequence ID" value="NZ_PZZL01000001.1"/>
</dbReference>
<protein>
    <recommendedName>
        <fullName evidence="4">Lipoprotein</fullName>
    </recommendedName>
</protein>
<keyword evidence="1" id="KW-0732">Signal</keyword>
<reference evidence="2 3" key="1">
    <citation type="submission" date="2018-04" db="EMBL/GenBank/DDBJ databases">
        <title>Genomic Encyclopedia of Archaeal and Bacterial Type Strains, Phase II (KMG-II): from individual species to whole genera.</title>
        <authorList>
            <person name="Goeker M."/>
        </authorList>
    </citation>
    <scope>NUCLEOTIDE SEQUENCE [LARGE SCALE GENOMIC DNA]</scope>
    <source>
        <strain evidence="2 3">DSM 25521</strain>
    </source>
</reference>
<comment type="caution">
    <text evidence="2">The sequence shown here is derived from an EMBL/GenBank/DDBJ whole genome shotgun (WGS) entry which is preliminary data.</text>
</comment>
<dbReference type="AlphaFoldDB" id="A0A2T4ZIY9"/>
<sequence length="214" mass="22958">MLPRRFLIVCAALLLAACNAPSRTMSVAELNTYRIADITVTLPPGVSGRNTAFEMAFAQGRGAVMPARAGTPEATAVAPPAGGPDYFTLINSPEAQAFYQRRTVEILRGEMEKQVGRALLGQRPARLDVTVTSLHLPNEAMRILVSQHHQLVANITLRDAVSGQTLVVYPEMRILIDGGGGLVGTFLVPAIAGGPVERLAAQMAANYRNWLLQN</sequence>
<feature type="chain" id="PRO_5015700266" description="Lipoprotein" evidence="1">
    <location>
        <begin position="23"/>
        <end position="214"/>
    </location>
</feature>
<dbReference type="EMBL" id="PZZL01000001">
    <property type="protein sequence ID" value="PTM61931.1"/>
    <property type="molecule type" value="Genomic_DNA"/>
</dbReference>
<proteinExistence type="predicted"/>
<evidence type="ECO:0000313" key="3">
    <source>
        <dbReference type="Proteomes" id="UP000241808"/>
    </source>
</evidence>
<accession>A0A2T4ZIY9</accession>
<keyword evidence="3" id="KW-1185">Reference proteome</keyword>
<dbReference type="PROSITE" id="PS51257">
    <property type="entry name" value="PROKAR_LIPOPROTEIN"/>
    <property type="match status" value="1"/>
</dbReference>
<evidence type="ECO:0000256" key="1">
    <source>
        <dbReference type="SAM" id="SignalP"/>
    </source>
</evidence>
<feature type="signal peptide" evidence="1">
    <location>
        <begin position="1"/>
        <end position="22"/>
    </location>
</feature>
<dbReference type="OrthoDB" id="9826818at2"/>
<dbReference type="Proteomes" id="UP000241808">
    <property type="component" value="Unassembled WGS sequence"/>
</dbReference>
<name>A0A2T4ZIY9_9HYPH</name>